<evidence type="ECO:0000256" key="1">
    <source>
        <dbReference type="SAM" id="SignalP"/>
    </source>
</evidence>
<accession>A0A8K0GGH5</accession>
<feature type="signal peptide" evidence="1">
    <location>
        <begin position="1"/>
        <end position="21"/>
    </location>
</feature>
<sequence>MISQKYFVLVISSLLVVQSWSASLLTKSKRSLPENEESNSPTEVCQRSTPCGWAVYTRYTRVIDYFMKNKCECPADKKCIRTDDDISVAAYVYRCRDDSQKNTDNNS</sequence>
<proteinExistence type="predicted"/>
<evidence type="ECO:0000313" key="3">
    <source>
        <dbReference type="Proteomes" id="UP000801492"/>
    </source>
</evidence>
<evidence type="ECO:0000313" key="2">
    <source>
        <dbReference type="EMBL" id="KAF2898919.1"/>
    </source>
</evidence>
<reference evidence="2" key="1">
    <citation type="submission" date="2019-08" db="EMBL/GenBank/DDBJ databases">
        <title>The genome of the North American firefly Photinus pyralis.</title>
        <authorList>
            <consortium name="Photinus pyralis genome working group"/>
            <person name="Fallon T.R."/>
            <person name="Sander Lower S.E."/>
            <person name="Weng J.-K."/>
        </authorList>
    </citation>
    <scope>NUCLEOTIDE SEQUENCE</scope>
    <source>
        <strain evidence="2">TRF0915ILg1</strain>
        <tissue evidence="2">Whole body</tissue>
    </source>
</reference>
<organism evidence="2 3">
    <name type="scientific">Ignelater luminosus</name>
    <name type="common">Cucubano</name>
    <name type="synonym">Pyrophorus luminosus</name>
    <dbReference type="NCBI Taxonomy" id="2038154"/>
    <lineage>
        <taxon>Eukaryota</taxon>
        <taxon>Metazoa</taxon>
        <taxon>Ecdysozoa</taxon>
        <taxon>Arthropoda</taxon>
        <taxon>Hexapoda</taxon>
        <taxon>Insecta</taxon>
        <taxon>Pterygota</taxon>
        <taxon>Neoptera</taxon>
        <taxon>Endopterygota</taxon>
        <taxon>Coleoptera</taxon>
        <taxon>Polyphaga</taxon>
        <taxon>Elateriformia</taxon>
        <taxon>Elateroidea</taxon>
        <taxon>Elateridae</taxon>
        <taxon>Agrypninae</taxon>
        <taxon>Pyrophorini</taxon>
        <taxon>Ignelater</taxon>
    </lineage>
</organism>
<gene>
    <name evidence="2" type="ORF">ILUMI_07257</name>
</gene>
<dbReference type="EMBL" id="VTPC01003174">
    <property type="protein sequence ID" value="KAF2898919.1"/>
    <property type="molecule type" value="Genomic_DNA"/>
</dbReference>
<protein>
    <submittedName>
        <fullName evidence="2">Uncharacterized protein</fullName>
    </submittedName>
</protein>
<feature type="chain" id="PRO_5035425250" evidence="1">
    <location>
        <begin position="22"/>
        <end position="107"/>
    </location>
</feature>
<keyword evidence="3" id="KW-1185">Reference proteome</keyword>
<comment type="caution">
    <text evidence="2">The sequence shown here is derived from an EMBL/GenBank/DDBJ whole genome shotgun (WGS) entry which is preliminary data.</text>
</comment>
<name>A0A8K0GGH5_IGNLU</name>
<dbReference type="OrthoDB" id="6340809at2759"/>
<keyword evidence="1" id="KW-0732">Signal</keyword>
<dbReference type="AlphaFoldDB" id="A0A8K0GGH5"/>
<dbReference type="Proteomes" id="UP000801492">
    <property type="component" value="Unassembled WGS sequence"/>
</dbReference>